<organism evidence="1 2">
    <name type="scientific">Euphydryas editha</name>
    <name type="common">Edith's checkerspot</name>
    <dbReference type="NCBI Taxonomy" id="104508"/>
    <lineage>
        <taxon>Eukaryota</taxon>
        <taxon>Metazoa</taxon>
        <taxon>Ecdysozoa</taxon>
        <taxon>Arthropoda</taxon>
        <taxon>Hexapoda</taxon>
        <taxon>Insecta</taxon>
        <taxon>Pterygota</taxon>
        <taxon>Neoptera</taxon>
        <taxon>Endopterygota</taxon>
        <taxon>Lepidoptera</taxon>
        <taxon>Glossata</taxon>
        <taxon>Ditrysia</taxon>
        <taxon>Papilionoidea</taxon>
        <taxon>Nymphalidae</taxon>
        <taxon>Nymphalinae</taxon>
        <taxon>Euphydryas</taxon>
    </lineage>
</organism>
<dbReference type="EMBL" id="CAKOGL010000006">
    <property type="protein sequence ID" value="CAH2087202.1"/>
    <property type="molecule type" value="Genomic_DNA"/>
</dbReference>
<protein>
    <submittedName>
        <fullName evidence="1">Uncharacterized protein</fullName>
    </submittedName>
</protein>
<proteinExistence type="predicted"/>
<dbReference type="Proteomes" id="UP001153954">
    <property type="component" value="Unassembled WGS sequence"/>
</dbReference>
<gene>
    <name evidence="1" type="ORF">EEDITHA_LOCUS3489</name>
</gene>
<evidence type="ECO:0000313" key="2">
    <source>
        <dbReference type="Proteomes" id="UP001153954"/>
    </source>
</evidence>
<dbReference type="AlphaFoldDB" id="A0AAU9TNU0"/>
<evidence type="ECO:0000313" key="1">
    <source>
        <dbReference type="EMBL" id="CAH2087202.1"/>
    </source>
</evidence>
<accession>A0AAU9TNU0</accession>
<name>A0AAU9TNU0_EUPED</name>
<comment type="caution">
    <text evidence="1">The sequence shown here is derived from an EMBL/GenBank/DDBJ whole genome shotgun (WGS) entry which is preliminary data.</text>
</comment>
<reference evidence="1" key="1">
    <citation type="submission" date="2022-03" db="EMBL/GenBank/DDBJ databases">
        <authorList>
            <person name="Tunstrom K."/>
        </authorList>
    </citation>
    <scope>NUCLEOTIDE SEQUENCE</scope>
</reference>
<keyword evidence="2" id="KW-1185">Reference proteome</keyword>
<sequence length="68" mass="7527">MIVADSSPAGVASHARVLRVLFVAECTPSTRFISDDFMTTHLWWILVEDFANEALYRNAQGAAFQPSP</sequence>